<evidence type="ECO:0008006" key="4">
    <source>
        <dbReference type="Google" id="ProtNLM"/>
    </source>
</evidence>
<dbReference type="Ensembl" id="ENSCJAT00000112587.2">
    <property type="protein sequence ID" value="ENSCJAP00000071231.1"/>
    <property type="gene ID" value="ENSCJAG00000053773.2"/>
</dbReference>
<dbReference type="Pfam" id="PF15204">
    <property type="entry name" value="KKLCAg1"/>
    <property type="match status" value="1"/>
</dbReference>
<dbReference type="KEGG" id="cjc:100406216"/>
<reference evidence="2" key="1">
    <citation type="submission" date="2009-03" db="EMBL/GenBank/DDBJ databases">
        <authorList>
            <person name="Warren W."/>
            <person name="Ye L."/>
            <person name="Minx P."/>
            <person name="Worley K."/>
            <person name="Gibbs R."/>
            <person name="Wilson R.K."/>
        </authorList>
    </citation>
    <scope>NUCLEOTIDE SEQUENCE [LARGE SCALE GENOMIC DNA]</scope>
</reference>
<dbReference type="InterPro" id="IPR027940">
    <property type="entry name" value="KKLCAg1"/>
</dbReference>
<feature type="transmembrane region" description="Helical" evidence="1">
    <location>
        <begin position="6"/>
        <end position="21"/>
    </location>
</feature>
<protein>
    <recommendedName>
        <fullName evidence="4">Cancer/testis antigen 83</fullName>
    </recommendedName>
</protein>
<gene>
    <name evidence="2" type="primary">LOC100406216</name>
</gene>
<dbReference type="PANTHER" id="PTHR38650:SF1">
    <property type="entry name" value="KITA-KYUSHU LUNG CANCER ANTIGEN 1"/>
    <property type="match status" value="1"/>
</dbReference>
<evidence type="ECO:0000313" key="3">
    <source>
        <dbReference type="Proteomes" id="UP000008225"/>
    </source>
</evidence>
<evidence type="ECO:0000313" key="2">
    <source>
        <dbReference type="Ensembl" id="ENSCJAP00000071231.1"/>
    </source>
</evidence>
<organism evidence="2 3">
    <name type="scientific">Callithrix jacchus</name>
    <name type="common">White-tufted-ear marmoset</name>
    <name type="synonym">Simia Jacchus</name>
    <dbReference type="NCBI Taxonomy" id="9483"/>
    <lineage>
        <taxon>Eukaryota</taxon>
        <taxon>Metazoa</taxon>
        <taxon>Chordata</taxon>
        <taxon>Craniata</taxon>
        <taxon>Vertebrata</taxon>
        <taxon>Euteleostomi</taxon>
        <taxon>Mammalia</taxon>
        <taxon>Eutheria</taxon>
        <taxon>Euarchontoglires</taxon>
        <taxon>Primates</taxon>
        <taxon>Haplorrhini</taxon>
        <taxon>Platyrrhini</taxon>
        <taxon>Cebidae</taxon>
        <taxon>Callitrichinae</taxon>
        <taxon>Callithrix</taxon>
        <taxon>Callithrix</taxon>
    </lineage>
</organism>
<dbReference type="GeneID" id="100406216"/>
<keyword evidence="3" id="KW-1185">Reference proteome</keyword>
<keyword evidence="1" id="KW-0472">Membrane</keyword>
<dbReference type="RefSeq" id="XP_002763233.1">
    <property type="nucleotide sequence ID" value="XM_002763187.4"/>
</dbReference>
<evidence type="ECO:0000256" key="1">
    <source>
        <dbReference type="SAM" id="Phobius"/>
    </source>
</evidence>
<dbReference type="OrthoDB" id="9529309at2759"/>
<reference evidence="2" key="2">
    <citation type="submission" date="2025-08" db="UniProtKB">
        <authorList>
            <consortium name="Ensembl"/>
        </authorList>
    </citation>
    <scope>IDENTIFICATION</scope>
</reference>
<dbReference type="Proteomes" id="UP000008225">
    <property type="component" value="Chromosome X"/>
</dbReference>
<dbReference type="PANTHER" id="PTHR38650">
    <property type="entry name" value="KITA-KYUSHU LUNG CANCER ANTIGEN 1"/>
    <property type="match status" value="1"/>
</dbReference>
<keyword evidence="1" id="KW-1133">Transmembrane helix</keyword>
<dbReference type="AlphaFoldDB" id="A0A5F4W088"/>
<keyword evidence="1" id="KW-0812">Transmembrane</keyword>
<dbReference type="GeneTree" id="ENSGT00390000018873"/>
<reference evidence="2" key="3">
    <citation type="submission" date="2025-09" db="UniProtKB">
        <authorList>
            <consortium name="Ensembl"/>
        </authorList>
    </citation>
    <scope>IDENTIFICATION</scope>
</reference>
<dbReference type="InParanoid" id="A0A5F4W088"/>
<sequence length="120" mass="13673">MYVFLLLGSGIVVCALMFVFWKNRFQRNTNRISTGEMSSNSTALALVRPPSTRLINSNTENRLSVNSLSRDVLNTSPHSMAMQKQILFCLNMVEYKLAEVERILVSQRVRRGASHHRKST</sequence>
<name>A0A5F4W088_CALJA</name>
<proteinExistence type="predicted"/>
<accession>A0A5F4W088</accession>
<dbReference type="OMA" id="RIMEYKL"/>